<reference evidence="2 3" key="1">
    <citation type="submission" date="2022-08" db="EMBL/GenBank/DDBJ databases">
        <title>Tractidigestivibacter montrealensis type strain KD21.</title>
        <authorList>
            <person name="Diop K."/>
            <person name="Richard C."/>
            <person name="Routy B."/>
        </authorList>
    </citation>
    <scope>NUCLEOTIDE SEQUENCE [LARGE SCALE GENOMIC DNA]</scope>
    <source>
        <strain evidence="2 3">KD21</strain>
    </source>
</reference>
<evidence type="ECO:0000313" key="3">
    <source>
        <dbReference type="Proteomes" id="UP001204320"/>
    </source>
</evidence>
<dbReference type="Proteomes" id="UP001204320">
    <property type="component" value="Unassembled WGS sequence"/>
</dbReference>
<keyword evidence="1" id="KW-0472">Membrane</keyword>
<organism evidence="2 3">
    <name type="scientific">Tractidigestivibacter montrealensis</name>
    <dbReference type="NCBI Taxonomy" id="2972466"/>
    <lineage>
        <taxon>Bacteria</taxon>
        <taxon>Bacillati</taxon>
        <taxon>Actinomycetota</taxon>
        <taxon>Coriobacteriia</taxon>
        <taxon>Coriobacteriales</taxon>
        <taxon>Atopobiaceae</taxon>
        <taxon>Tractidigestivibacter</taxon>
    </lineage>
</organism>
<name>A0ABT1Z686_9ACTN</name>
<evidence type="ECO:0008006" key="4">
    <source>
        <dbReference type="Google" id="ProtNLM"/>
    </source>
</evidence>
<keyword evidence="1" id="KW-1133">Transmembrane helix</keyword>
<accession>A0ABT1Z686</accession>
<dbReference type="EMBL" id="JANSKA010000001">
    <property type="protein sequence ID" value="MCR9035722.1"/>
    <property type="molecule type" value="Genomic_DNA"/>
</dbReference>
<dbReference type="RefSeq" id="WP_032110509.1">
    <property type="nucleotide sequence ID" value="NZ_JANSKA010000001.1"/>
</dbReference>
<protein>
    <recommendedName>
        <fullName evidence="4">Cell envelope-related transcriptional attenuator domain-containing protein</fullName>
    </recommendedName>
</protein>
<evidence type="ECO:0000313" key="2">
    <source>
        <dbReference type="EMBL" id="MCR9035722.1"/>
    </source>
</evidence>
<keyword evidence="3" id="KW-1185">Reference proteome</keyword>
<proteinExistence type="predicted"/>
<gene>
    <name evidence="2" type="ORF">NVS32_01935</name>
</gene>
<feature type="transmembrane region" description="Helical" evidence="1">
    <location>
        <begin position="21"/>
        <end position="43"/>
    </location>
</feature>
<evidence type="ECO:0000256" key="1">
    <source>
        <dbReference type="SAM" id="Phobius"/>
    </source>
</evidence>
<sequence length="263" mass="27418">MARQRERFERTDVPRDNPHRNTIAAVVLVVVFVAVGVVVSIAWRRAQAQSHLGDSNLSSSVSKTSTVSDLGYTVSSDSFMGVLLLTTDNLDASETGGANLSSAELLVYDETAATGKLVSIPTDVKVSYNGQDTTLAELFNSSGSSACVSPLSTAANLPVTHVIVSTSEVWDEVRSLSGAGVNSLISRASDFLSSIRTDMSSQDILDLAEKVQSAGTDGLAKVDAPVVDETTTDESGNAVSTGYRVIDQASLGLAVGTLVSNEG</sequence>
<comment type="caution">
    <text evidence="2">The sequence shown here is derived from an EMBL/GenBank/DDBJ whole genome shotgun (WGS) entry which is preliminary data.</text>
</comment>
<keyword evidence="1" id="KW-0812">Transmembrane</keyword>